<reference evidence="1 2" key="1">
    <citation type="submission" date="2017-06" db="EMBL/GenBank/DDBJ databases">
        <title>Novel microbial phyla capable of carbon fixation and sulfur reduction in deep-sea sediments.</title>
        <authorList>
            <person name="Huang J."/>
            <person name="Baker B."/>
            <person name="Wang Y."/>
        </authorList>
    </citation>
    <scope>NUCLEOTIDE SEQUENCE [LARGE SCALE GENOMIC DNA]</scope>
    <source>
        <strain evidence="1">B3_LCP</strain>
    </source>
</reference>
<proteinExistence type="predicted"/>
<evidence type="ECO:0000313" key="2">
    <source>
        <dbReference type="Proteomes" id="UP000319619"/>
    </source>
</evidence>
<dbReference type="Proteomes" id="UP000319619">
    <property type="component" value="Unassembled WGS sequence"/>
</dbReference>
<gene>
    <name evidence="1" type="ORF">CEE37_13355</name>
</gene>
<accession>A0A532USQ4</accession>
<dbReference type="AlphaFoldDB" id="A0A532USQ4"/>
<dbReference type="EMBL" id="NJBN01000011">
    <property type="protein sequence ID" value="TKJ37946.1"/>
    <property type="molecule type" value="Genomic_DNA"/>
</dbReference>
<comment type="caution">
    <text evidence="1">The sequence shown here is derived from an EMBL/GenBank/DDBJ whole genome shotgun (WGS) entry which is preliminary data.</text>
</comment>
<dbReference type="InterPro" id="IPR026988">
    <property type="entry name" value="YaaC-like"/>
</dbReference>
<organism evidence="1 2">
    <name type="scientific">candidate division LCP-89 bacterium B3_LCP</name>
    <dbReference type="NCBI Taxonomy" id="2012998"/>
    <lineage>
        <taxon>Bacteria</taxon>
        <taxon>Pseudomonadati</taxon>
        <taxon>Bacteria division LCP-89</taxon>
    </lineage>
</organism>
<dbReference type="Pfam" id="PF14175">
    <property type="entry name" value="YaaC"/>
    <property type="match status" value="1"/>
</dbReference>
<sequence length="392" mass="45990">MERLVGNDSAKIVGLRLRRMRSSELCKRILRKKAQKSGNDIDENLLIKKAEGLSAAIDSAMGYLETETSDLNSKVLSRYYGLMQLTIAEQVSSLKNKNDLALIQTHTESGHGLGTFRNKKDDKNFPSNFYVHIVNRGHFYQYTKSLNVTVNSFAFEGRQWKFQKVDDKKYVSLLDLFRRIPELKEVIPEYFDMEPLTFLIRREPYTQKFKNRFNKEIDTVTGSTQTENNTKNKRCEYIQIYPQTKTTTLEKIRSYAWPFSGILEDYNEFEKKKYFVGRLYHEGAVLDYTRFFYRSDYSLFSYIVPIFQTINDPVLINLMLTYALSIIVRYMPDTWHKIQKYDLNHLGSLIEYYISIFDQVVPMISLARITGEEIYIKHLNSSYASPVITSRE</sequence>
<evidence type="ECO:0000313" key="1">
    <source>
        <dbReference type="EMBL" id="TKJ37946.1"/>
    </source>
</evidence>
<protein>
    <submittedName>
        <fullName evidence="1">Uncharacterized protein</fullName>
    </submittedName>
</protein>
<name>A0A532USQ4_UNCL8</name>